<dbReference type="EMBL" id="SPHZ02000012">
    <property type="protein sequence ID" value="KAF0888305.1"/>
    <property type="molecule type" value="Genomic_DNA"/>
</dbReference>
<gene>
    <name evidence="2" type="ORF">E2562_013748</name>
</gene>
<sequence length="182" mass="19155">MAWLGLGYLGVATAASTTALFVVPMLHRSCPNIGSSPATLIKPQQMRGRGTSPASAPHHILPSSHARPSRGIGDGGWTSASMVGALLPSWCRRRELHLQCGCSLPGDNHGFSHGASIHIRAARWMRSVPRSALSRHTSVAPSSSSPQRVPLLDEIATNGPNGRGVAGWTATSRPSPPPCRVH</sequence>
<accession>A0A6G1BIZ0</accession>
<comment type="caution">
    <text evidence="2">The sequence shown here is derived from an EMBL/GenBank/DDBJ whole genome shotgun (WGS) entry which is preliminary data.</text>
</comment>
<feature type="region of interest" description="Disordered" evidence="1">
    <location>
        <begin position="135"/>
        <end position="182"/>
    </location>
</feature>
<evidence type="ECO:0000313" key="2">
    <source>
        <dbReference type="EMBL" id="KAF0888305.1"/>
    </source>
</evidence>
<feature type="region of interest" description="Disordered" evidence="1">
    <location>
        <begin position="45"/>
        <end position="74"/>
    </location>
</feature>
<dbReference type="Proteomes" id="UP000479710">
    <property type="component" value="Unassembled WGS sequence"/>
</dbReference>
<name>A0A6G1BIZ0_9ORYZ</name>
<proteinExistence type="predicted"/>
<protein>
    <submittedName>
        <fullName evidence="2">Uncharacterized protein</fullName>
    </submittedName>
</protein>
<keyword evidence="3" id="KW-1185">Reference proteome</keyword>
<evidence type="ECO:0000313" key="3">
    <source>
        <dbReference type="Proteomes" id="UP000479710"/>
    </source>
</evidence>
<feature type="compositionally biased region" description="Polar residues" evidence="1">
    <location>
        <begin position="135"/>
        <end position="147"/>
    </location>
</feature>
<dbReference type="AlphaFoldDB" id="A0A6G1BIZ0"/>
<evidence type="ECO:0000256" key="1">
    <source>
        <dbReference type="SAM" id="MobiDB-lite"/>
    </source>
</evidence>
<reference evidence="2 3" key="1">
    <citation type="submission" date="2019-11" db="EMBL/GenBank/DDBJ databases">
        <title>Whole genome sequence of Oryza granulata.</title>
        <authorList>
            <person name="Li W."/>
        </authorList>
    </citation>
    <scope>NUCLEOTIDE SEQUENCE [LARGE SCALE GENOMIC DNA]</scope>
    <source>
        <strain evidence="3">cv. Menghai</strain>
        <tissue evidence="2">Leaf</tissue>
    </source>
</reference>
<organism evidence="2 3">
    <name type="scientific">Oryza meyeriana var. granulata</name>
    <dbReference type="NCBI Taxonomy" id="110450"/>
    <lineage>
        <taxon>Eukaryota</taxon>
        <taxon>Viridiplantae</taxon>
        <taxon>Streptophyta</taxon>
        <taxon>Embryophyta</taxon>
        <taxon>Tracheophyta</taxon>
        <taxon>Spermatophyta</taxon>
        <taxon>Magnoliopsida</taxon>
        <taxon>Liliopsida</taxon>
        <taxon>Poales</taxon>
        <taxon>Poaceae</taxon>
        <taxon>BOP clade</taxon>
        <taxon>Oryzoideae</taxon>
        <taxon>Oryzeae</taxon>
        <taxon>Oryzinae</taxon>
        <taxon>Oryza</taxon>
        <taxon>Oryza meyeriana</taxon>
    </lineage>
</organism>